<dbReference type="Pfam" id="PF25145">
    <property type="entry name" value="NfeD1b_N"/>
    <property type="match status" value="1"/>
</dbReference>
<dbReference type="PANTHER" id="PTHR33507:SF3">
    <property type="entry name" value="INNER MEMBRANE PROTEIN YBBJ"/>
    <property type="match status" value="1"/>
</dbReference>
<dbReference type="Gene3D" id="3.90.226.10">
    <property type="entry name" value="2-enoyl-CoA Hydratase, Chain A, domain 1"/>
    <property type="match status" value="1"/>
</dbReference>
<evidence type="ECO:0000256" key="5">
    <source>
        <dbReference type="SAM" id="Phobius"/>
    </source>
</evidence>
<dbReference type="InterPro" id="IPR012340">
    <property type="entry name" value="NA-bd_OB-fold"/>
</dbReference>
<evidence type="ECO:0000313" key="11">
    <source>
        <dbReference type="Proteomes" id="UP000449710"/>
    </source>
</evidence>
<evidence type="ECO:0000256" key="4">
    <source>
        <dbReference type="ARBA" id="ARBA00023136"/>
    </source>
</evidence>
<dbReference type="InterPro" id="IPR002810">
    <property type="entry name" value="NfeD-like_C"/>
</dbReference>
<keyword evidence="11" id="KW-1185">Reference proteome</keyword>
<feature type="transmembrane region" description="Helical" evidence="5">
    <location>
        <begin position="299"/>
        <end position="318"/>
    </location>
</feature>
<keyword evidence="6" id="KW-0732">Signal</keyword>
<evidence type="ECO:0000259" key="8">
    <source>
        <dbReference type="Pfam" id="PF24961"/>
    </source>
</evidence>
<dbReference type="PANTHER" id="PTHR33507">
    <property type="entry name" value="INNER MEMBRANE PROTEIN YBBJ"/>
    <property type="match status" value="1"/>
</dbReference>
<accession>A0AA43XM66</accession>
<dbReference type="SUPFAM" id="SSF141322">
    <property type="entry name" value="NfeD domain-like"/>
    <property type="match status" value="1"/>
</dbReference>
<feature type="transmembrane region" description="Helical" evidence="5">
    <location>
        <begin position="324"/>
        <end position="343"/>
    </location>
</feature>
<feature type="chain" id="PRO_5041224945" evidence="6">
    <location>
        <begin position="27"/>
        <end position="436"/>
    </location>
</feature>
<comment type="caution">
    <text evidence="10">The sequence shown here is derived from an EMBL/GenBank/DDBJ whole genome shotgun (WGS) entry which is preliminary data.</text>
</comment>
<keyword evidence="2 5" id="KW-0812">Transmembrane</keyword>
<dbReference type="Pfam" id="PF01957">
    <property type="entry name" value="NfeD"/>
    <property type="match status" value="1"/>
</dbReference>
<reference evidence="10 11" key="1">
    <citation type="submission" date="2019-04" db="EMBL/GenBank/DDBJ databases">
        <title>Isachenkonia alkalipeptolytica gen. nov. sp. nov. a new anaerobic, alkiliphilic organothrophic bacterium capable to reduce synthesized ferrihydrite isolated from a soda lake.</title>
        <authorList>
            <person name="Toshchakov S.V."/>
            <person name="Zavarzina D.G."/>
            <person name="Zhilina T.N."/>
            <person name="Kostrikina N.A."/>
            <person name="Kublanov I.V."/>
        </authorList>
    </citation>
    <scope>NUCLEOTIDE SEQUENCE [LARGE SCALE GENOMIC DNA]</scope>
    <source>
        <strain evidence="10 11">Z-1701</strain>
    </source>
</reference>
<evidence type="ECO:0000259" key="7">
    <source>
        <dbReference type="Pfam" id="PF01957"/>
    </source>
</evidence>
<organism evidence="10 11">
    <name type="scientific">Isachenkonia alkalipeptolytica</name>
    <dbReference type="NCBI Taxonomy" id="2565777"/>
    <lineage>
        <taxon>Bacteria</taxon>
        <taxon>Bacillati</taxon>
        <taxon>Bacillota</taxon>
        <taxon>Clostridia</taxon>
        <taxon>Eubacteriales</taxon>
        <taxon>Clostridiaceae</taxon>
        <taxon>Isachenkonia</taxon>
    </lineage>
</organism>
<dbReference type="AlphaFoldDB" id="A0AA43XM66"/>
<sequence>MKTKSILSFVLIIVFAFSLSFTEAQDDEGTVYVIPIEGEINAAVYEYVRQSIEEVESDPEASGIIFEIDTYGGRVDSAEDLSPLMMRTDLPTVSFVNTRAISAGVLITISSDFIAMSPGSNIGSAETIPDTEKVLSSWVASLRGAAQETGRDPEIVAAMADKSMVIDGLVEEGRLLNLTAQEALDLEFTDIRSASYEEMLEQFEIPYNRIEQMEMPFRARISQFATGTAVAPILLSLGFMGLVFEVFTPGLGAGAIIGLSSFSLYFIGSLLAGDSGLLAIILFGVGIILLLVEATIPGLGIPGISGGIAIIVSIVLSASSPAVAVVYILIALVLTIATFVLMLKFGPKNKLFDKITLKSSERVEDGYTSTDPYVEYIGKEGVVISYLRPSGTVKVDGKLLNVVTEGSSFIEEGAKVIVTRTEGSKIYVSRNEEEGM</sequence>
<dbReference type="GO" id="GO:0005886">
    <property type="term" value="C:plasma membrane"/>
    <property type="evidence" value="ECO:0007669"/>
    <property type="project" value="TreeGrafter"/>
</dbReference>
<feature type="transmembrane region" description="Helical" evidence="5">
    <location>
        <begin position="251"/>
        <end position="270"/>
    </location>
</feature>
<dbReference type="RefSeq" id="WP_160722879.1">
    <property type="nucleotide sequence ID" value="NZ_SUMG01000021.1"/>
</dbReference>
<evidence type="ECO:0000313" key="10">
    <source>
        <dbReference type="EMBL" id="NBG89328.1"/>
    </source>
</evidence>
<gene>
    <name evidence="10" type="ORF">ISALK_12585</name>
</gene>
<feature type="signal peptide" evidence="6">
    <location>
        <begin position="1"/>
        <end position="26"/>
    </location>
</feature>
<dbReference type="EMBL" id="SUMG01000021">
    <property type="protein sequence ID" value="NBG89328.1"/>
    <property type="molecule type" value="Genomic_DNA"/>
</dbReference>
<feature type="transmembrane region" description="Helical" evidence="5">
    <location>
        <begin position="276"/>
        <end position="292"/>
    </location>
</feature>
<keyword evidence="3 5" id="KW-1133">Transmembrane helix</keyword>
<dbReference type="SUPFAM" id="SSF52096">
    <property type="entry name" value="ClpP/crotonase"/>
    <property type="match status" value="1"/>
</dbReference>
<evidence type="ECO:0000256" key="6">
    <source>
        <dbReference type="SAM" id="SignalP"/>
    </source>
</evidence>
<evidence type="ECO:0000259" key="9">
    <source>
        <dbReference type="Pfam" id="PF25145"/>
    </source>
</evidence>
<dbReference type="InterPro" id="IPR056738">
    <property type="entry name" value="NfeD1b_N"/>
</dbReference>
<dbReference type="CDD" id="cd07021">
    <property type="entry name" value="Clp_protease_NfeD_like"/>
    <property type="match status" value="1"/>
</dbReference>
<proteinExistence type="predicted"/>
<dbReference type="Pfam" id="PF24961">
    <property type="entry name" value="NfeD_membrane"/>
    <property type="match status" value="1"/>
</dbReference>
<feature type="domain" description="NfeD-like C-terminal" evidence="7">
    <location>
        <begin position="375"/>
        <end position="429"/>
    </location>
</feature>
<feature type="domain" description="NfeD integral membrane" evidence="8">
    <location>
        <begin position="230"/>
        <end position="344"/>
    </location>
</feature>
<feature type="transmembrane region" description="Helical" evidence="5">
    <location>
        <begin position="224"/>
        <end position="244"/>
    </location>
</feature>
<name>A0AA43XM66_9CLOT</name>
<dbReference type="InterPro" id="IPR056739">
    <property type="entry name" value="NfeD_membrane"/>
</dbReference>
<evidence type="ECO:0000256" key="2">
    <source>
        <dbReference type="ARBA" id="ARBA00022692"/>
    </source>
</evidence>
<feature type="domain" description="NfeD1b N-terminal" evidence="9">
    <location>
        <begin position="30"/>
        <end position="211"/>
    </location>
</feature>
<dbReference type="Gene3D" id="2.40.50.140">
    <property type="entry name" value="Nucleic acid-binding proteins"/>
    <property type="match status" value="1"/>
</dbReference>
<dbReference type="InterPro" id="IPR029045">
    <property type="entry name" value="ClpP/crotonase-like_dom_sf"/>
</dbReference>
<keyword evidence="4 5" id="KW-0472">Membrane</keyword>
<protein>
    <submittedName>
        <fullName evidence="10">Nodulation protein NfeD</fullName>
    </submittedName>
</protein>
<dbReference type="Proteomes" id="UP000449710">
    <property type="component" value="Unassembled WGS sequence"/>
</dbReference>
<dbReference type="InterPro" id="IPR052165">
    <property type="entry name" value="Membrane_assoc_protease"/>
</dbReference>
<comment type="subcellular location">
    <subcellularLocation>
        <location evidence="1">Membrane</location>
        <topology evidence="1">Multi-pass membrane protein</topology>
    </subcellularLocation>
</comment>
<evidence type="ECO:0000256" key="1">
    <source>
        <dbReference type="ARBA" id="ARBA00004141"/>
    </source>
</evidence>
<evidence type="ECO:0000256" key="3">
    <source>
        <dbReference type="ARBA" id="ARBA00022989"/>
    </source>
</evidence>